<accession>A0ABP8DPP1</accession>
<sequence>MEVTKDGPFFVIERERFVARFPDHGDDLEQLRDQDIYVTVAGGPTYYVSLMTLDAIDAVLRRWAHTGEAAGGRYFYTTDLVITPRPGITAMIEAIEGLVREGEIGIACQMIPDPNDGPDAASWRHTQPAANAD</sequence>
<evidence type="ECO:0000313" key="2">
    <source>
        <dbReference type="Proteomes" id="UP001500620"/>
    </source>
</evidence>
<keyword evidence="2" id="KW-1185">Reference proteome</keyword>
<comment type="caution">
    <text evidence="1">The sequence shown here is derived from an EMBL/GenBank/DDBJ whole genome shotgun (WGS) entry which is preliminary data.</text>
</comment>
<proteinExistence type="predicted"/>
<evidence type="ECO:0000313" key="1">
    <source>
        <dbReference type="EMBL" id="GAA4260890.1"/>
    </source>
</evidence>
<dbReference type="Proteomes" id="UP001500620">
    <property type="component" value="Unassembled WGS sequence"/>
</dbReference>
<dbReference type="RefSeq" id="WP_345137787.1">
    <property type="nucleotide sequence ID" value="NZ_BAABAT010000043.1"/>
</dbReference>
<dbReference type="EMBL" id="BAABAT010000043">
    <property type="protein sequence ID" value="GAA4260890.1"/>
    <property type="molecule type" value="Genomic_DNA"/>
</dbReference>
<protein>
    <submittedName>
        <fullName evidence="1">Uncharacterized protein</fullName>
    </submittedName>
</protein>
<reference evidence="2" key="1">
    <citation type="journal article" date="2019" name="Int. J. Syst. Evol. Microbiol.">
        <title>The Global Catalogue of Microorganisms (GCM) 10K type strain sequencing project: providing services to taxonomists for standard genome sequencing and annotation.</title>
        <authorList>
            <consortium name="The Broad Institute Genomics Platform"/>
            <consortium name="The Broad Institute Genome Sequencing Center for Infectious Disease"/>
            <person name="Wu L."/>
            <person name="Ma J."/>
        </authorList>
    </citation>
    <scope>NUCLEOTIDE SEQUENCE [LARGE SCALE GENOMIC DNA]</scope>
    <source>
        <strain evidence="2">JCM 17441</strain>
    </source>
</reference>
<name>A0ABP8DPP1_9ACTN</name>
<organism evidence="1 2">
    <name type="scientific">Dactylosporangium darangshiense</name>
    <dbReference type="NCBI Taxonomy" id="579108"/>
    <lineage>
        <taxon>Bacteria</taxon>
        <taxon>Bacillati</taxon>
        <taxon>Actinomycetota</taxon>
        <taxon>Actinomycetes</taxon>
        <taxon>Micromonosporales</taxon>
        <taxon>Micromonosporaceae</taxon>
        <taxon>Dactylosporangium</taxon>
    </lineage>
</organism>
<gene>
    <name evidence="1" type="ORF">GCM10022255_091330</name>
</gene>